<feature type="transmembrane region" description="Helical" evidence="6">
    <location>
        <begin position="104"/>
        <end position="128"/>
    </location>
</feature>
<dbReference type="PANTHER" id="PTHR33931:SF2">
    <property type="entry name" value="HOLIN-LIKE PROTEIN CIDA"/>
    <property type="match status" value="1"/>
</dbReference>
<dbReference type="PANTHER" id="PTHR33931">
    <property type="entry name" value="HOLIN-LIKE PROTEIN CIDA-RELATED"/>
    <property type="match status" value="1"/>
</dbReference>
<comment type="subcellular location">
    <subcellularLocation>
        <location evidence="1">Cell membrane</location>
        <topology evidence="1">Multi-pass membrane protein</topology>
    </subcellularLocation>
</comment>
<evidence type="ECO:0000256" key="1">
    <source>
        <dbReference type="ARBA" id="ARBA00004651"/>
    </source>
</evidence>
<proteinExistence type="predicted"/>
<evidence type="ECO:0000313" key="8">
    <source>
        <dbReference type="Proteomes" id="UP000811844"/>
    </source>
</evidence>
<keyword evidence="5 6" id="KW-0472">Membrane</keyword>
<feature type="transmembrane region" description="Helical" evidence="6">
    <location>
        <begin position="21"/>
        <end position="39"/>
    </location>
</feature>
<feature type="transmembrane region" description="Helical" evidence="6">
    <location>
        <begin position="73"/>
        <end position="92"/>
    </location>
</feature>
<feature type="transmembrane region" description="Helical" evidence="6">
    <location>
        <begin position="45"/>
        <end position="61"/>
    </location>
</feature>
<protein>
    <submittedName>
        <fullName evidence="7">CidA/LrgA family protein</fullName>
    </submittedName>
</protein>
<dbReference type="InterPro" id="IPR005538">
    <property type="entry name" value="LrgA/CidA"/>
</dbReference>
<evidence type="ECO:0000256" key="3">
    <source>
        <dbReference type="ARBA" id="ARBA00022692"/>
    </source>
</evidence>
<comment type="caution">
    <text evidence="7">The sequence shown here is derived from an EMBL/GenBank/DDBJ whole genome shotgun (WGS) entry which is preliminary data.</text>
</comment>
<keyword evidence="2" id="KW-1003">Cell membrane</keyword>
<evidence type="ECO:0000313" key="7">
    <source>
        <dbReference type="EMBL" id="MBR9726555.1"/>
    </source>
</evidence>
<keyword evidence="8" id="KW-1185">Reference proteome</keyword>
<keyword evidence="4 6" id="KW-1133">Transmembrane helix</keyword>
<gene>
    <name evidence="7" type="ORF">G3R48_00945</name>
</gene>
<dbReference type="RefSeq" id="WP_153661141.1">
    <property type="nucleotide sequence ID" value="NZ_JAAIKR010000001.1"/>
</dbReference>
<evidence type="ECO:0000256" key="6">
    <source>
        <dbReference type="SAM" id="Phobius"/>
    </source>
</evidence>
<name>A0ABS5HXS0_9GAMM</name>
<dbReference type="EMBL" id="JAAIKR010000001">
    <property type="protein sequence ID" value="MBR9726555.1"/>
    <property type="molecule type" value="Genomic_DNA"/>
</dbReference>
<sequence>MTTTLTKPTPSVRIKNSTIKFTQVCLFCIFSWACHIVAIKLNSPIPGSVIGLAVLLILLSMKLVPEKMVNNGATWLISDLLLFFIPPVVSVIKYQDILEHFGTVLLSSMLIASTIVLLGTAFTVDRLFKFEHQYRAKKQLQGAI</sequence>
<keyword evidence="3 6" id="KW-0812">Transmembrane</keyword>
<accession>A0ABS5HXS0</accession>
<evidence type="ECO:0000256" key="4">
    <source>
        <dbReference type="ARBA" id="ARBA00022989"/>
    </source>
</evidence>
<organism evidence="7 8">
    <name type="scientific">Shewanella intestini</name>
    <dbReference type="NCBI Taxonomy" id="2017544"/>
    <lineage>
        <taxon>Bacteria</taxon>
        <taxon>Pseudomonadati</taxon>
        <taxon>Pseudomonadota</taxon>
        <taxon>Gammaproteobacteria</taxon>
        <taxon>Alteromonadales</taxon>
        <taxon>Shewanellaceae</taxon>
        <taxon>Shewanella</taxon>
    </lineage>
</organism>
<reference evidence="7 8" key="1">
    <citation type="submission" date="2020-02" db="EMBL/GenBank/DDBJ databases">
        <title>Shewanella WXL01 sp. nov., a marine bacterium isolated from green algae in Luhuitou Fringing Reef (Northern South China Sea).</title>
        <authorList>
            <person name="Wang X."/>
        </authorList>
    </citation>
    <scope>NUCLEOTIDE SEQUENCE [LARGE SCALE GENOMIC DNA]</scope>
    <source>
        <strain evidence="7 8">MCCC 1A01895</strain>
    </source>
</reference>
<evidence type="ECO:0000256" key="2">
    <source>
        <dbReference type="ARBA" id="ARBA00022475"/>
    </source>
</evidence>
<dbReference type="Pfam" id="PF03788">
    <property type="entry name" value="LrgA"/>
    <property type="match status" value="1"/>
</dbReference>
<evidence type="ECO:0000256" key="5">
    <source>
        <dbReference type="ARBA" id="ARBA00023136"/>
    </source>
</evidence>
<dbReference type="Proteomes" id="UP000811844">
    <property type="component" value="Unassembled WGS sequence"/>
</dbReference>